<keyword evidence="5" id="KW-0677">Repeat</keyword>
<dbReference type="Proteomes" id="UP000264820">
    <property type="component" value="Unplaced"/>
</dbReference>
<dbReference type="InterPro" id="IPR036236">
    <property type="entry name" value="Znf_C2H2_sf"/>
</dbReference>
<dbReference type="GeneTree" id="ENSGT00940000162287"/>
<evidence type="ECO:0000256" key="12">
    <source>
        <dbReference type="PROSITE-ProRule" id="PRU00042"/>
    </source>
</evidence>
<dbReference type="FunFam" id="3.30.160.60:FF:000966">
    <property type="entry name" value="ZFP90 zinc finger protein"/>
    <property type="match status" value="1"/>
</dbReference>
<evidence type="ECO:0000256" key="4">
    <source>
        <dbReference type="ARBA" id="ARBA00022723"/>
    </source>
</evidence>
<reference evidence="16" key="2">
    <citation type="submission" date="2025-09" db="UniProtKB">
        <authorList>
            <consortium name="Ensembl"/>
        </authorList>
    </citation>
    <scope>IDENTIFICATION</scope>
</reference>
<comment type="similarity">
    <text evidence="3">Belongs to the krueppel C2H2-type zinc-finger protein family.</text>
</comment>
<keyword evidence="7" id="KW-0862">Zinc</keyword>
<evidence type="ECO:0000256" key="13">
    <source>
        <dbReference type="SAM" id="Coils"/>
    </source>
</evidence>
<dbReference type="GeneID" id="109518892"/>
<evidence type="ECO:0000313" key="17">
    <source>
        <dbReference type="Proteomes" id="UP000264820"/>
    </source>
</evidence>
<dbReference type="AlphaFoldDB" id="A0A3Q3DXT5"/>
<dbReference type="GO" id="GO:0008270">
    <property type="term" value="F:zinc ion binding"/>
    <property type="evidence" value="ECO:0007669"/>
    <property type="project" value="UniProtKB-KW"/>
</dbReference>
<keyword evidence="8" id="KW-0805">Transcription regulation</keyword>
<dbReference type="RefSeq" id="XP_019730594.1">
    <property type="nucleotide sequence ID" value="XM_019875035.1"/>
</dbReference>
<dbReference type="PANTHER" id="PTHR23235:SF120">
    <property type="entry name" value="KRUPPEL-LIKE FACTOR 15"/>
    <property type="match status" value="1"/>
</dbReference>
<protein>
    <submittedName>
        <fullName evidence="16">Adult enhancer factor 1-like</fullName>
    </submittedName>
</protein>
<evidence type="ECO:0000256" key="7">
    <source>
        <dbReference type="ARBA" id="ARBA00022833"/>
    </source>
</evidence>
<keyword evidence="9" id="KW-0238">DNA-binding</keyword>
<evidence type="ECO:0000256" key="9">
    <source>
        <dbReference type="ARBA" id="ARBA00023125"/>
    </source>
</evidence>
<feature type="region of interest" description="Disordered" evidence="14">
    <location>
        <begin position="134"/>
        <end position="162"/>
    </location>
</feature>
<evidence type="ECO:0000256" key="8">
    <source>
        <dbReference type="ARBA" id="ARBA00023015"/>
    </source>
</evidence>
<keyword evidence="13" id="KW-0175">Coiled coil</keyword>
<name>A0A3Q3DXT5_HIPCM</name>
<dbReference type="OrthoDB" id="654211at2759"/>
<evidence type="ECO:0000313" key="16">
    <source>
        <dbReference type="Ensembl" id="ENSHCOP00000023361.1"/>
    </source>
</evidence>
<keyword evidence="17" id="KW-1185">Reference proteome</keyword>
<dbReference type="SUPFAM" id="SSF57667">
    <property type="entry name" value="beta-beta-alpha zinc fingers"/>
    <property type="match status" value="2"/>
</dbReference>
<keyword evidence="6 12" id="KW-0863">Zinc-finger</keyword>
<organism evidence="16 17">
    <name type="scientific">Hippocampus comes</name>
    <name type="common">Tiger tail seahorse</name>
    <dbReference type="NCBI Taxonomy" id="109280"/>
    <lineage>
        <taxon>Eukaryota</taxon>
        <taxon>Metazoa</taxon>
        <taxon>Chordata</taxon>
        <taxon>Craniata</taxon>
        <taxon>Vertebrata</taxon>
        <taxon>Euteleostomi</taxon>
        <taxon>Actinopterygii</taxon>
        <taxon>Neopterygii</taxon>
        <taxon>Teleostei</taxon>
        <taxon>Neoteleostei</taxon>
        <taxon>Acanthomorphata</taxon>
        <taxon>Syngnathiaria</taxon>
        <taxon>Syngnathiformes</taxon>
        <taxon>Syngnathoidei</taxon>
        <taxon>Syngnathidae</taxon>
        <taxon>Hippocampus</taxon>
    </lineage>
</organism>
<dbReference type="PROSITE" id="PS50157">
    <property type="entry name" value="ZINC_FINGER_C2H2_2"/>
    <property type="match status" value="3"/>
</dbReference>
<proteinExistence type="inferred from homology"/>
<dbReference type="OMA" id="YAVLQME"/>
<dbReference type="Gene3D" id="3.30.160.60">
    <property type="entry name" value="Classic Zinc Finger"/>
    <property type="match status" value="3"/>
</dbReference>
<keyword evidence="4" id="KW-0479">Metal-binding</keyword>
<comment type="subcellular location">
    <subcellularLocation>
        <location evidence="2">Nucleus</location>
    </subcellularLocation>
</comment>
<evidence type="ECO:0000259" key="15">
    <source>
        <dbReference type="PROSITE" id="PS50157"/>
    </source>
</evidence>
<dbReference type="SMART" id="SM00355">
    <property type="entry name" value="ZnF_C2H2"/>
    <property type="match status" value="3"/>
</dbReference>
<feature type="domain" description="C2H2-type" evidence="15">
    <location>
        <begin position="314"/>
        <end position="341"/>
    </location>
</feature>
<evidence type="ECO:0000256" key="11">
    <source>
        <dbReference type="ARBA" id="ARBA00023242"/>
    </source>
</evidence>
<accession>A0A3Q3DXT5</accession>
<keyword evidence="11" id="KW-0539">Nucleus</keyword>
<evidence type="ECO:0000256" key="5">
    <source>
        <dbReference type="ARBA" id="ARBA00022737"/>
    </source>
</evidence>
<dbReference type="GO" id="GO:0000981">
    <property type="term" value="F:DNA-binding transcription factor activity, RNA polymerase II-specific"/>
    <property type="evidence" value="ECO:0007669"/>
    <property type="project" value="TreeGrafter"/>
</dbReference>
<dbReference type="FunFam" id="3.30.160.60:FF:000145">
    <property type="entry name" value="Zinc finger protein 574"/>
    <property type="match status" value="1"/>
</dbReference>
<evidence type="ECO:0000256" key="1">
    <source>
        <dbReference type="ARBA" id="ARBA00003767"/>
    </source>
</evidence>
<feature type="domain" description="C2H2-type" evidence="15">
    <location>
        <begin position="286"/>
        <end position="313"/>
    </location>
</feature>
<comment type="function">
    <text evidence="1">May be involved in transcriptional regulation.</text>
</comment>
<dbReference type="PROSITE" id="PS00028">
    <property type="entry name" value="ZINC_FINGER_C2H2_1"/>
    <property type="match status" value="3"/>
</dbReference>
<dbReference type="GO" id="GO:0005634">
    <property type="term" value="C:nucleus"/>
    <property type="evidence" value="ECO:0007669"/>
    <property type="project" value="UniProtKB-SubCell"/>
</dbReference>
<dbReference type="Ensembl" id="ENSHCOT00000015504.1">
    <property type="protein sequence ID" value="ENSHCOP00000023361.1"/>
    <property type="gene ID" value="ENSHCOG00000011801.1"/>
</dbReference>
<evidence type="ECO:0000256" key="3">
    <source>
        <dbReference type="ARBA" id="ARBA00006991"/>
    </source>
</evidence>
<sequence>MSQLLTSQDLHEQLSVIMAALSKAAVLDICELLERGLAGLRDEVHRSQEENRELRSRLSLIESVVVRGSLAGPCRDIPEDGRHQPEIQRDHREGQADGEAPDCGEVPDVVLIKDEDSDSEEENVMSAVDMEDVTEDVATMPPLSQRRKRKGQEKDSDRKSGLTGAVSMAAVYSLDAAQLDVDEVAAEESSACEKADGYLHQGDACLRTADQLSYFPNVALPGSHPSENVCWSEPVSNDVTSAGFDRDEPTDAFGLQIVSVSGSALPDGAAAVKYREGKASGKGRRHVCGVCNKTFATAQSRDVHMRIHTGERPYSCQQCGRRFRQMAHLKSHLNFHTVERPFVCPLCPGTFLNKYTLTMHLKKLHADT</sequence>
<feature type="domain" description="C2H2-type" evidence="15">
    <location>
        <begin position="342"/>
        <end position="368"/>
    </location>
</feature>
<dbReference type="InterPro" id="IPR013087">
    <property type="entry name" value="Znf_C2H2_type"/>
</dbReference>
<feature type="coiled-coil region" evidence="13">
    <location>
        <begin position="30"/>
        <end position="57"/>
    </location>
</feature>
<dbReference type="GO" id="GO:0000978">
    <property type="term" value="F:RNA polymerase II cis-regulatory region sequence-specific DNA binding"/>
    <property type="evidence" value="ECO:0007669"/>
    <property type="project" value="TreeGrafter"/>
</dbReference>
<reference evidence="16" key="1">
    <citation type="submission" date="2025-08" db="UniProtKB">
        <authorList>
            <consortium name="Ensembl"/>
        </authorList>
    </citation>
    <scope>IDENTIFICATION</scope>
</reference>
<evidence type="ECO:0000256" key="14">
    <source>
        <dbReference type="SAM" id="MobiDB-lite"/>
    </source>
</evidence>
<keyword evidence="10" id="KW-0804">Transcription</keyword>
<evidence type="ECO:0000256" key="6">
    <source>
        <dbReference type="ARBA" id="ARBA00022771"/>
    </source>
</evidence>
<dbReference type="Pfam" id="PF00096">
    <property type="entry name" value="zf-C2H2"/>
    <property type="match status" value="2"/>
</dbReference>
<dbReference type="PANTHER" id="PTHR23235">
    <property type="entry name" value="KRUEPPEL-LIKE TRANSCRIPTION FACTOR"/>
    <property type="match status" value="1"/>
</dbReference>
<evidence type="ECO:0000256" key="10">
    <source>
        <dbReference type="ARBA" id="ARBA00023163"/>
    </source>
</evidence>
<evidence type="ECO:0000256" key="2">
    <source>
        <dbReference type="ARBA" id="ARBA00004123"/>
    </source>
</evidence>